<dbReference type="RefSeq" id="XP_046113641.1">
    <property type="nucleotide sequence ID" value="XM_046259972.1"/>
</dbReference>
<evidence type="ECO:0000313" key="4">
    <source>
        <dbReference type="Proteomes" id="UP000887229"/>
    </source>
</evidence>
<organism evidence="3 4">
    <name type="scientific">Emericellopsis atlantica</name>
    <dbReference type="NCBI Taxonomy" id="2614577"/>
    <lineage>
        <taxon>Eukaryota</taxon>
        <taxon>Fungi</taxon>
        <taxon>Dikarya</taxon>
        <taxon>Ascomycota</taxon>
        <taxon>Pezizomycotina</taxon>
        <taxon>Sordariomycetes</taxon>
        <taxon>Hypocreomycetidae</taxon>
        <taxon>Hypocreales</taxon>
        <taxon>Bionectriaceae</taxon>
        <taxon>Emericellopsis</taxon>
    </lineage>
</organism>
<protein>
    <recommendedName>
        <fullName evidence="2">C2H2-type domain-containing protein</fullName>
    </recommendedName>
</protein>
<keyword evidence="1" id="KW-0479">Metal-binding</keyword>
<keyword evidence="1" id="KW-0863">Zinc-finger</keyword>
<dbReference type="GO" id="GO:0008270">
    <property type="term" value="F:zinc ion binding"/>
    <property type="evidence" value="ECO:0007669"/>
    <property type="project" value="UniProtKB-KW"/>
</dbReference>
<dbReference type="SUPFAM" id="SSF57667">
    <property type="entry name" value="beta-beta-alpha zinc fingers"/>
    <property type="match status" value="1"/>
</dbReference>
<dbReference type="EMBL" id="MU251293">
    <property type="protein sequence ID" value="KAG9249717.1"/>
    <property type="molecule type" value="Genomic_DNA"/>
</dbReference>
<dbReference type="OrthoDB" id="10018191at2759"/>
<dbReference type="SMART" id="SM00355">
    <property type="entry name" value="ZnF_C2H2"/>
    <property type="match status" value="2"/>
</dbReference>
<gene>
    <name evidence="3" type="ORF">F5Z01DRAFT_467400</name>
</gene>
<proteinExistence type="predicted"/>
<dbReference type="PROSITE" id="PS50157">
    <property type="entry name" value="ZINC_FINGER_C2H2_2"/>
    <property type="match status" value="2"/>
</dbReference>
<evidence type="ECO:0000313" key="3">
    <source>
        <dbReference type="EMBL" id="KAG9249717.1"/>
    </source>
</evidence>
<accession>A0A9P8CK60</accession>
<dbReference type="PROSITE" id="PS00028">
    <property type="entry name" value="ZINC_FINGER_C2H2_1"/>
    <property type="match status" value="2"/>
</dbReference>
<reference evidence="3" key="1">
    <citation type="journal article" date="2021" name="IMA Fungus">
        <title>Genomic characterization of three marine fungi, including Emericellopsis atlantica sp. nov. with signatures of a generalist lifestyle and marine biomass degradation.</title>
        <authorList>
            <person name="Hagestad O.C."/>
            <person name="Hou L."/>
            <person name="Andersen J.H."/>
            <person name="Hansen E.H."/>
            <person name="Altermark B."/>
            <person name="Li C."/>
            <person name="Kuhnert E."/>
            <person name="Cox R.J."/>
            <person name="Crous P.W."/>
            <person name="Spatafora J.W."/>
            <person name="Lail K."/>
            <person name="Amirebrahimi M."/>
            <person name="Lipzen A."/>
            <person name="Pangilinan J."/>
            <person name="Andreopoulos W."/>
            <person name="Hayes R.D."/>
            <person name="Ng V."/>
            <person name="Grigoriev I.V."/>
            <person name="Jackson S.A."/>
            <person name="Sutton T.D.S."/>
            <person name="Dobson A.D.W."/>
            <person name="Rama T."/>
        </authorList>
    </citation>
    <scope>NUCLEOTIDE SEQUENCE</scope>
    <source>
        <strain evidence="3">TS7</strain>
    </source>
</reference>
<dbReference type="InterPro" id="IPR036236">
    <property type="entry name" value="Znf_C2H2_sf"/>
</dbReference>
<dbReference type="Proteomes" id="UP000887229">
    <property type="component" value="Unassembled WGS sequence"/>
</dbReference>
<dbReference type="Pfam" id="PF00096">
    <property type="entry name" value="zf-C2H2"/>
    <property type="match status" value="2"/>
</dbReference>
<sequence length="147" mass="17073">MAQIDANLSPSETEFWLFGTHLGTNWWDDVSWLTSDCWAGESQLDRDSHMVHSAQFTSDKAPVLCEFPKDKIAKVSSETVRKRFYCNFSRCPKSYSRAEHVRRHINEGHSTNPPRYFCMLCGHCFVRLENLRAHRKLHRQRDATGGV</sequence>
<keyword evidence="4" id="KW-1185">Reference proteome</keyword>
<dbReference type="InterPro" id="IPR013087">
    <property type="entry name" value="Znf_C2H2_type"/>
</dbReference>
<dbReference type="Gene3D" id="3.30.160.60">
    <property type="entry name" value="Classic Zinc Finger"/>
    <property type="match status" value="1"/>
</dbReference>
<keyword evidence="1" id="KW-0862">Zinc</keyword>
<dbReference type="GeneID" id="70290875"/>
<name>A0A9P8CK60_9HYPO</name>
<evidence type="ECO:0000259" key="2">
    <source>
        <dbReference type="PROSITE" id="PS50157"/>
    </source>
</evidence>
<comment type="caution">
    <text evidence="3">The sequence shown here is derived from an EMBL/GenBank/DDBJ whole genome shotgun (WGS) entry which is preliminary data.</text>
</comment>
<feature type="domain" description="C2H2-type" evidence="2">
    <location>
        <begin position="116"/>
        <end position="143"/>
    </location>
</feature>
<feature type="domain" description="C2H2-type" evidence="2">
    <location>
        <begin position="84"/>
        <end position="114"/>
    </location>
</feature>
<evidence type="ECO:0000256" key="1">
    <source>
        <dbReference type="PROSITE-ProRule" id="PRU00042"/>
    </source>
</evidence>
<dbReference type="AlphaFoldDB" id="A0A9P8CK60"/>